<protein>
    <submittedName>
        <fullName evidence="2">BHLH domain-containing protein</fullName>
    </submittedName>
</protein>
<proteinExistence type="predicted"/>
<reference evidence="2" key="1">
    <citation type="submission" date="2016-11" db="UniProtKB">
        <authorList>
            <consortium name="WormBaseParasite"/>
        </authorList>
    </citation>
    <scope>IDENTIFICATION</scope>
    <source>
        <strain evidence="2">KR3021</strain>
    </source>
</reference>
<organism evidence="1 2">
    <name type="scientific">Rhabditophanes sp. KR3021</name>
    <dbReference type="NCBI Taxonomy" id="114890"/>
    <lineage>
        <taxon>Eukaryota</taxon>
        <taxon>Metazoa</taxon>
        <taxon>Ecdysozoa</taxon>
        <taxon>Nematoda</taxon>
        <taxon>Chromadorea</taxon>
        <taxon>Rhabditida</taxon>
        <taxon>Tylenchina</taxon>
        <taxon>Panagrolaimomorpha</taxon>
        <taxon>Strongyloidoidea</taxon>
        <taxon>Alloionematidae</taxon>
        <taxon>Rhabditophanes</taxon>
    </lineage>
</organism>
<accession>A0AC35THS7</accession>
<evidence type="ECO:0000313" key="2">
    <source>
        <dbReference type="WBParaSite" id="RSKR_0000081300.1"/>
    </source>
</evidence>
<name>A0AC35THS7_9BILA</name>
<dbReference type="WBParaSite" id="RSKR_0000081300.1">
    <property type="protein sequence ID" value="RSKR_0000081300.1"/>
    <property type="gene ID" value="RSKR_0000081300"/>
</dbReference>
<evidence type="ECO:0000313" key="1">
    <source>
        <dbReference type="Proteomes" id="UP000095286"/>
    </source>
</evidence>
<sequence length="451" mass="52606">MNSYTEQSAFANPRFFNHTEEYYTTPCVNFNSPTYSDPPYYLTGTSPDGSNNIRSQVRRDAANERERKRMKSLNKGFDELRNHLPCSSYKKRLSKVDTLKQAMQYIEQLQKVLNSGSSEINIGENRLAFANKTNSIKVQKIKFEFPESTPLEIIEMVGPELYDSNSVKFQMPFFWKTLADPATRSWGLVVCGIECLFGLICLLLNLIHFAIHLPNKKEYYLPGLIFLTTLAEIGIFFAFKLLFLLALNEKNHRLLRIQLVFQYATSVMLLLNASFTISADFGGYNEERLYGTKEPILIRFLAFLSLAFAVLQLYLRMMTVPILNFMITKRRFKKSVHNCQWRYRKRVRFTYCSIREECLKQIRDEAAKCLLRDQRKMEQASGRRRKSIKKVVRKPLRTNRKPRDRSQKSESHHLLLSTYDEDPTKIKLCLILDEKSIERAKQPSSSNVINL</sequence>
<dbReference type="Proteomes" id="UP000095286">
    <property type="component" value="Unplaced"/>
</dbReference>